<sequence length="385" mass="42897">MSEQPKTQRPVILIADNSTAVTGALMAMRNATDRLRHRYEFVYVLPTGSRGAEVLEAAGYRVHELPFVEISKRVRNLLLYIPMLLVNGWRLASLVRREKAVAVHMNDFYNLTGVVARLLTGRPLVTHVRFLPHTQMQPLARTWRWVAEHLAQRVVCVSQAVYSYFRPLPHVQVIADPIPEQEKYAPTNLEPRPDGTIRVLYLSNYIPGKGQNFAVEAFRQAYATDQRLRMHFAGGDMGLEKNREYRRQLEAATATAGLTDVVTFGGFVQDVEAAIKEADIVLNFSESESFSLTCLDALFFGTPLVASDCGGPAELFENGLSGLLVPNRDVPAMAAALQRLAADAALRQQFAAAGRAFVRRKFSADATYERLGMLYDELLTKPSVA</sequence>
<keyword evidence="4" id="KW-1185">Reference proteome</keyword>
<evidence type="ECO:0000259" key="1">
    <source>
        <dbReference type="Pfam" id="PF00534"/>
    </source>
</evidence>
<protein>
    <recommendedName>
        <fullName evidence="5">Glycosyltransferase family 1 protein</fullName>
    </recommendedName>
</protein>
<dbReference type="CDD" id="cd03801">
    <property type="entry name" value="GT4_PimA-like"/>
    <property type="match status" value="1"/>
</dbReference>
<dbReference type="RefSeq" id="WP_345220757.1">
    <property type="nucleotide sequence ID" value="NZ_BAABHA010000001.1"/>
</dbReference>
<evidence type="ECO:0000313" key="3">
    <source>
        <dbReference type="EMBL" id="GAA4373048.1"/>
    </source>
</evidence>
<feature type="domain" description="Glycosyltransferase subfamily 4-like N-terminal" evidence="2">
    <location>
        <begin position="29"/>
        <end position="166"/>
    </location>
</feature>
<dbReference type="Proteomes" id="UP001500454">
    <property type="component" value="Unassembled WGS sequence"/>
</dbReference>
<dbReference type="PANTHER" id="PTHR12526">
    <property type="entry name" value="GLYCOSYLTRANSFERASE"/>
    <property type="match status" value="1"/>
</dbReference>
<evidence type="ECO:0000259" key="2">
    <source>
        <dbReference type="Pfam" id="PF13579"/>
    </source>
</evidence>
<dbReference type="EMBL" id="BAABHA010000001">
    <property type="protein sequence ID" value="GAA4373048.1"/>
    <property type="molecule type" value="Genomic_DNA"/>
</dbReference>
<dbReference type="PANTHER" id="PTHR12526:SF630">
    <property type="entry name" value="GLYCOSYLTRANSFERASE"/>
    <property type="match status" value="1"/>
</dbReference>
<evidence type="ECO:0000313" key="4">
    <source>
        <dbReference type="Proteomes" id="UP001500454"/>
    </source>
</evidence>
<dbReference type="Pfam" id="PF00534">
    <property type="entry name" value="Glycos_transf_1"/>
    <property type="match status" value="1"/>
</dbReference>
<dbReference type="SUPFAM" id="SSF53756">
    <property type="entry name" value="UDP-Glycosyltransferase/glycogen phosphorylase"/>
    <property type="match status" value="1"/>
</dbReference>
<accession>A0ABP8ITZ2</accession>
<gene>
    <name evidence="3" type="ORF">GCM10023186_03210</name>
</gene>
<comment type="caution">
    <text evidence="3">The sequence shown here is derived from an EMBL/GenBank/DDBJ whole genome shotgun (WGS) entry which is preliminary data.</text>
</comment>
<dbReference type="Gene3D" id="3.40.50.2000">
    <property type="entry name" value="Glycogen Phosphorylase B"/>
    <property type="match status" value="2"/>
</dbReference>
<feature type="domain" description="Glycosyl transferase family 1" evidence="1">
    <location>
        <begin position="192"/>
        <end position="356"/>
    </location>
</feature>
<reference evidence="4" key="1">
    <citation type="journal article" date="2019" name="Int. J. Syst. Evol. Microbiol.">
        <title>The Global Catalogue of Microorganisms (GCM) 10K type strain sequencing project: providing services to taxonomists for standard genome sequencing and annotation.</title>
        <authorList>
            <consortium name="The Broad Institute Genomics Platform"/>
            <consortium name="The Broad Institute Genome Sequencing Center for Infectious Disease"/>
            <person name="Wu L."/>
            <person name="Ma J."/>
        </authorList>
    </citation>
    <scope>NUCLEOTIDE SEQUENCE [LARGE SCALE GENOMIC DNA]</scope>
    <source>
        <strain evidence="4">JCM 17924</strain>
    </source>
</reference>
<dbReference type="Pfam" id="PF13579">
    <property type="entry name" value="Glyco_trans_4_4"/>
    <property type="match status" value="1"/>
</dbReference>
<dbReference type="InterPro" id="IPR028098">
    <property type="entry name" value="Glyco_trans_4-like_N"/>
</dbReference>
<proteinExistence type="predicted"/>
<evidence type="ECO:0008006" key="5">
    <source>
        <dbReference type="Google" id="ProtNLM"/>
    </source>
</evidence>
<organism evidence="3 4">
    <name type="scientific">Hymenobacter koreensis</name>
    <dbReference type="NCBI Taxonomy" id="1084523"/>
    <lineage>
        <taxon>Bacteria</taxon>
        <taxon>Pseudomonadati</taxon>
        <taxon>Bacteroidota</taxon>
        <taxon>Cytophagia</taxon>
        <taxon>Cytophagales</taxon>
        <taxon>Hymenobacteraceae</taxon>
        <taxon>Hymenobacter</taxon>
    </lineage>
</organism>
<name>A0ABP8ITZ2_9BACT</name>
<dbReference type="InterPro" id="IPR001296">
    <property type="entry name" value="Glyco_trans_1"/>
</dbReference>